<dbReference type="RefSeq" id="WP_130156034.1">
    <property type="nucleotide sequence ID" value="NZ_SGIS01000008.1"/>
</dbReference>
<keyword evidence="3" id="KW-1185">Reference proteome</keyword>
<name>A0A4Q6Y4F3_9SPHN</name>
<sequence length="213" mass="22126">MSLKDLIDRLASDTKPVPRRSLFRKILWPSLAIGALCGLVVMLVTIGLNPGLRDSGMLAQIQVRAGLGLASAFAGLAALAPSLRPDVSSVLPKRILATAITLLFAVAAAQLSSNGPSWSVLYLGTSIGHSPWMIIVLASPSFVSLVFGVRFEAPTHLNVTGAALGLTSGGVGAAIYAFGCSDASTPLGLAWFSVGILVATLFGMLIASRQLRW</sequence>
<feature type="transmembrane region" description="Helical" evidence="1">
    <location>
        <begin position="61"/>
        <end position="83"/>
    </location>
</feature>
<comment type="caution">
    <text evidence="2">The sequence shown here is derived from an EMBL/GenBank/DDBJ whole genome shotgun (WGS) entry which is preliminary data.</text>
</comment>
<protein>
    <submittedName>
        <fullName evidence="2">DUF1109 family protein</fullName>
    </submittedName>
</protein>
<reference evidence="2 3" key="1">
    <citation type="submission" date="2019-02" db="EMBL/GenBank/DDBJ databases">
        <authorList>
            <person name="Li Y."/>
        </authorList>
    </citation>
    <scope>NUCLEOTIDE SEQUENCE [LARGE SCALE GENOMIC DNA]</scope>
    <source>
        <strain evidence="2 3">3-7</strain>
    </source>
</reference>
<organism evidence="2 3">
    <name type="scientific">Sphingomonas populi</name>
    <dbReference type="NCBI Taxonomy" id="2484750"/>
    <lineage>
        <taxon>Bacteria</taxon>
        <taxon>Pseudomonadati</taxon>
        <taxon>Pseudomonadota</taxon>
        <taxon>Alphaproteobacteria</taxon>
        <taxon>Sphingomonadales</taxon>
        <taxon>Sphingomonadaceae</taxon>
        <taxon>Sphingomonas</taxon>
    </lineage>
</organism>
<gene>
    <name evidence="2" type="ORF">EWE75_07490</name>
</gene>
<feature type="transmembrane region" description="Helical" evidence="1">
    <location>
        <begin position="132"/>
        <end position="149"/>
    </location>
</feature>
<feature type="transmembrane region" description="Helical" evidence="1">
    <location>
        <begin position="156"/>
        <end position="177"/>
    </location>
</feature>
<keyword evidence="1" id="KW-0472">Membrane</keyword>
<feature type="transmembrane region" description="Helical" evidence="1">
    <location>
        <begin position="26"/>
        <end position="49"/>
    </location>
</feature>
<dbReference type="AlphaFoldDB" id="A0A4Q6Y4F3"/>
<dbReference type="OrthoDB" id="7764375at2"/>
<dbReference type="Proteomes" id="UP000292085">
    <property type="component" value="Unassembled WGS sequence"/>
</dbReference>
<evidence type="ECO:0000313" key="3">
    <source>
        <dbReference type="Proteomes" id="UP000292085"/>
    </source>
</evidence>
<feature type="transmembrane region" description="Helical" evidence="1">
    <location>
        <begin position="189"/>
        <end position="207"/>
    </location>
</feature>
<dbReference type="InterPro" id="IPR009495">
    <property type="entry name" value="NrsF"/>
</dbReference>
<accession>A0A4Q6Y4F3</accession>
<feature type="transmembrane region" description="Helical" evidence="1">
    <location>
        <begin position="95"/>
        <end position="112"/>
    </location>
</feature>
<dbReference type="EMBL" id="SGIS01000008">
    <property type="protein sequence ID" value="RZF65202.1"/>
    <property type="molecule type" value="Genomic_DNA"/>
</dbReference>
<evidence type="ECO:0000256" key="1">
    <source>
        <dbReference type="SAM" id="Phobius"/>
    </source>
</evidence>
<keyword evidence="1" id="KW-0812">Transmembrane</keyword>
<keyword evidence="1" id="KW-1133">Transmembrane helix</keyword>
<evidence type="ECO:0000313" key="2">
    <source>
        <dbReference type="EMBL" id="RZF65202.1"/>
    </source>
</evidence>
<proteinExistence type="predicted"/>
<dbReference type="Pfam" id="PF06532">
    <property type="entry name" value="NrsF"/>
    <property type="match status" value="1"/>
</dbReference>